<name>A0ABD1Y0P3_9MARC</name>
<evidence type="ECO:0000313" key="2">
    <source>
        <dbReference type="Proteomes" id="UP001605036"/>
    </source>
</evidence>
<gene>
    <name evidence="1" type="ORF">R1flu_000396</name>
</gene>
<dbReference type="EMBL" id="JBHFFA010000006">
    <property type="protein sequence ID" value="KAL2620191.1"/>
    <property type="molecule type" value="Genomic_DNA"/>
</dbReference>
<keyword evidence="2" id="KW-1185">Reference proteome</keyword>
<reference evidence="1 2" key="1">
    <citation type="submission" date="2024-09" db="EMBL/GenBank/DDBJ databases">
        <title>Chromosome-scale assembly of Riccia fluitans.</title>
        <authorList>
            <person name="Paukszto L."/>
            <person name="Sawicki J."/>
            <person name="Karawczyk K."/>
            <person name="Piernik-Szablinska J."/>
            <person name="Szczecinska M."/>
            <person name="Mazdziarz M."/>
        </authorList>
    </citation>
    <scope>NUCLEOTIDE SEQUENCE [LARGE SCALE GENOMIC DNA]</scope>
    <source>
        <strain evidence="1">Rf_01</strain>
        <tissue evidence="1">Aerial parts of the thallus</tissue>
    </source>
</reference>
<sequence>MELFIQHLYRHENPVYRQNNVPQAAIDFLETHVNSQLRRVDLYNMLCKEGLIDPTFIRKAQVNFWIFELLRRAYVKDMNNQLHSVKLVLEEPSMRSPTHPYSGEEAHNVFSCIDLAFEPTGPITEGGICPSRLKKPIIRFFSKHYDLNPLVPTHEGVYLSMEQVHSVATNEAYSWCKERNLSHLWAYLWNEWYRLDRWALFSRAAKPILCFGKTTYIIESHWRGQKYDYNYSFNRPRLDKLVHIIASRVLADKAIAFVQYDTSWEQPLWWLSYRT</sequence>
<dbReference type="Proteomes" id="UP001605036">
    <property type="component" value="Unassembled WGS sequence"/>
</dbReference>
<dbReference type="AlphaFoldDB" id="A0ABD1Y0P3"/>
<comment type="caution">
    <text evidence="1">The sequence shown here is derived from an EMBL/GenBank/DDBJ whole genome shotgun (WGS) entry which is preliminary data.</text>
</comment>
<proteinExistence type="predicted"/>
<organism evidence="1 2">
    <name type="scientific">Riccia fluitans</name>
    <dbReference type="NCBI Taxonomy" id="41844"/>
    <lineage>
        <taxon>Eukaryota</taxon>
        <taxon>Viridiplantae</taxon>
        <taxon>Streptophyta</taxon>
        <taxon>Embryophyta</taxon>
        <taxon>Marchantiophyta</taxon>
        <taxon>Marchantiopsida</taxon>
        <taxon>Marchantiidae</taxon>
        <taxon>Marchantiales</taxon>
        <taxon>Ricciaceae</taxon>
        <taxon>Riccia</taxon>
    </lineage>
</organism>
<accession>A0ABD1Y0P3</accession>
<protein>
    <submittedName>
        <fullName evidence="1">Uncharacterized protein</fullName>
    </submittedName>
</protein>
<evidence type="ECO:0000313" key="1">
    <source>
        <dbReference type="EMBL" id="KAL2620191.1"/>
    </source>
</evidence>